<feature type="active site" description="Tele-phosphohistidine intermediate" evidence="5">
    <location>
        <position position="10"/>
    </location>
</feature>
<dbReference type="InterPro" id="IPR013078">
    <property type="entry name" value="His_Pase_superF_clade-1"/>
</dbReference>
<dbReference type="SUPFAM" id="SSF53254">
    <property type="entry name" value="Phosphoglycerate mutase-like"/>
    <property type="match status" value="1"/>
</dbReference>
<evidence type="ECO:0000256" key="8">
    <source>
        <dbReference type="RuleBase" id="RU004511"/>
    </source>
</evidence>
<dbReference type="PROSITE" id="PS00175">
    <property type="entry name" value="PG_MUTASE"/>
    <property type="match status" value="1"/>
</dbReference>
<evidence type="ECO:0000256" key="6">
    <source>
        <dbReference type="PIRSR" id="PIRSR613078-2"/>
    </source>
</evidence>
<dbReference type="AlphaFoldDB" id="A0A7S0G2R8"/>
<evidence type="ECO:0000256" key="7">
    <source>
        <dbReference type="PIRSR" id="PIRSR613078-3"/>
    </source>
</evidence>
<name>A0A7S0G2R8_9RHOD</name>
<dbReference type="EMBL" id="HBEK01007209">
    <property type="protein sequence ID" value="CAD8393940.1"/>
    <property type="molecule type" value="Transcribed_RNA"/>
</dbReference>
<accession>A0A7S0G2R8</accession>
<keyword evidence="3 8" id="KW-0324">Glycolysis</keyword>
<feature type="binding site" evidence="6">
    <location>
        <begin position="115"/>
        <end position="116"/>
    </location>
    <ligand>
        <name>substrate</name>
    </ligand>
</feature>
<dbReference type="EC" id="5.4.2.11" evidence="8"/>
<dbReference type="InterPro" id="IPR005952">
    <property type="entry name" value="Phosphogly_mut1"/>
</dbReference>
<evidence type="ECO:0000256" key="2">
    <source>
        <dbReference type="ARBA" id="ARBA00006717"/>
    </source>
</evidence>
<feature type="binding site" evidence="6">
    <location>
        <position position="61"/>
    </location>
    <ligand>
        <name>substrate</name>
    </ligand>
</feature>
<organism evidence="9">
    <name type="scientific">Rhodosorus marinus</name>
    <dbReference type="NCBI Taxonomy" id="101924"/>
    <lineage>
        <taxon>Eukaryota</taxon>
        <taxon>Rhodophyta</taxon>
        <taxon>Stylonematophyceae</taxon>
        <taxon>Stylonematales</taxon>
        <taxon>Stylonemataceae</taxon>
        <taxon>Rhodosorus</taxon>
    </lineage>
</organism>
<evidence type="ECO:0000256" key="5">
    <source>
        <dbReference type="PIRSR" id="PIRSR613078-1"/>
    </source>
</evidence>
<comment type="catalytic activity">
    <reaction evidence="1 8">
        <text>(2R)-2-phosphoglycerate = (2R)-3-phosphoglycerate</text>
        <dbReference type="Rhea" id="RHEA:15901"/>
        <dbReference type="ChEBI" id="CHEBI:58272"/>
        <dbReference type="ChEBI" id="CHEBI:58289"/>
        <dbReference type="EC" id="5.4.2.11"/>
    </reaction>
</comment>
<feature type="binding site" evidence="6">
    <location>
        <begin position="184"/>
        <end position="185"/>
    </location>
    <ligand>
        <name>substrate</name>
    </ligand>
</feature>
<reference evidence="9" key="1">
    <citation type="submission" date="2021-01" db="EMBL/GenBank/DDBJ databases">
        <authorList>
            <person name="Corre E."/>
            <person name="Pelletier E."/>
            <person name="Niang G."/>
            <person name="Scheremetjew M."/>
            <person name="Finn R."/>
            <person name="Kale V."/>
            <person name="Holt S."/>
            <person name="Cochrane G."/>
            <person name="Meng A."/>
            <person name="Brown T."/>
            <person name="Cohen L."/>
        </authorList>
    </citation>
    <scope>NUCLEOTIDE SEQUENCE</scope>
    <source>
        <strain evidence="9">UTEX LB 2760</strain>
    </source>
</reference>
<evidence type="ECO:0000313" key="9">
    <source>
        <dbReference type="EMBL" id="CAD8393940.1"/>
    </source>
</evidence>
<dbReference type="InterPro" id="IPR001345">
    <property type="entry name" value="PG/BPGM_mutase_AS"/>
</dbReference>
<dbReference type="HAMAP" id="MF_01039">
    <property type="entry name" value="PGAM_GpmA"/>
    <property type="match status" value="1"/>
</dbReference>
<gene>
    <name evidence="9" type="ORF">RMAR0315_LOCUS3925</name>
</gene>
<dbReference type="NCBIfam" id="NF010713">
    <property type="entry name" value="PRK14115.1"/>
    <property type="match status" value="1"/>
</dbReference>
<dbReference type="GO" id="GO:0006096">
    <property type="term" value="P:glycolytic process"/>
    <property type="evidence" value="ECO:0007669"/>
    <property type="project" value="UniProtKB-KW"/>
</dbReference>
<evidence type="ECO:0000256" key="1">
    <source>
        <dbReference type="ARBA" id="ARBA00000380"/>
    </source>
</evidence>
<dbReference type="NCBIfam" id="TIGR01258">
    <property type="entry name" value="pgm_1"/>
    <property type="match status" value="1"/>
</dbReference>
<feature type="binding site" evidence="6">
    <location>
        <position position="99"/>
    </location>
    <ligand>
        <name>substrate</name>
    </ligand>
</feature>
<dbReference type="GO" id="GO:0004619">
    <property type="term" value="F:phosphoglycerate mutase activity"/>
    <property type="evidence" value="ECO:0007669"/>
    <property type="project" value="UniProtKB-EC"/>
</dbReference>
<protein>
    <recommendedName>
        <fullName evidence="8">Phosphoglycerate mutase</fullName>
        <ecNumber evidence="8">5.4.2.11</ecNumber>
    </recommendedName>
</protein>
<feature type="site" description="Transition state stabilizer" evidence="7">
    <location>
        <position position="183"/>
    </location>
</feature>
<dbReference type="CDD" id="cd07067">
    <property type="entry name" value="HP_PGM_like"/>
    <property type="match status" value="1"/>
</dbReference>
<sequence length="258" mass="28846">MVHTLVLIRHGESQWNKENRFCGWVDQPLSETGEGEAKAAGVLLKKEGFEFDVAYTSFLKRAIKTCEIVLEEMDLMWIPVNKDWHLNERMYGALQGLNKADTAAKYGDDQVLIWRRSYDTPPPPAPEDHEFYPGKEAKYDSIPRDQIPRQECLKDTVERVLPYWNSEIAPAIKSGKRLLIAAHGNSLRALVKYLDDISDDAILKVNIPTGVPLMYHLDDNLRPIKMEGSAVPLSGKYLGDQEAIAAAAAAVAAQGKAK</sequence>
<proteinExistence type="inferred from homology"/>
<dbReference type="Gene3D" id="3.40.50.1240">
    <property type="entry name" value="Phosphoglycerate mutase-like"/>
    <property type="match status" value="1"/>
</dbReference>
<keyword evidence="4 8" id="KW-0413">Isomerase</keyword>
<dbReference type="SMART" id="SM00855">
    <property type="entry name" value="PGAM"/>
    <property type="match status" value="1"/>
</dbReference>
<comment type="similarity">
    <text evidence="2 8">Belongs to the phosphoglycerate mutase family. BPG-dependent PGAM subfamily.</text>
</comment>
<dbReference type="PANTHER" id="PTHR11931">
    <property type="entry name" value="PHOSPHOGLYCERATE MUTASE"/>
    <property type="match status" value="1"/>
</dbReference>
<dbReference type="InterPro" id="IPR029033">
    <property type="entry name" value="His_PPase_superfam"/>
</dbReference>
<evidence type="ECO:0000256" key="4">
    <source>
        <dbReference type="ARBA" id="ARBA00023235"/>
    </source>
</evidence>
<dbReference type="FunFam" id="3.40.50.1240:FF:000003">
    <property type="entry name" value="2,3-bisphosphoglycerate-dependent phosphoglycerate mutase"/>
    <property type="match status" value="1"/>
</dbReference>
<feature type="active site" description="Proton donor/acceptor" evidence="5">
    <location>
        <position position="88"/>
    </location>
</feature>
<evidence type="ECO:0000256" key="3">
    <source>
        <dbReference type="ARBA" id="ARBA00023152"/>
    </source>
</evidence>
<feature type="binding site" evidence="6">
    <location>
        <begin position="9"/>
        <end position="16"/>
    </location>
    <ligand>
        <name>substrate</name>
    </ligand>
</feature>
<dbReference type="Pfam" id="PF00300">
    <property type="entry name" value="His_Phos_1"/>
    <property type="match status" value="1"/>
</dbReference>
<feature type="binding site" evidence="6">
    <location>
        <begin position="88"/>
        <end position="91"/>
    </location>
    <ligand>
        <name>substrate</name>
    </ligand>
</feature>